<dbReference type="GeneID" id="40235368"/>
<gene>
    <name evidence="12" type="primary">55</name>
    <name evidence="12" type="ORF">MACNCHEESE_55</name>
</gene>
<evidence type="ECO:0000256" key="8">
    <source>
        <dbReference type="ARBA" id="ARBA00023125"/>
    </source>
</evidence>
<dbReference type="Pfam" id="PF02467">
    <property type="entry name" value="Whib"/>
    <property type="match status" value="1"/>
</dbReference>
<dbReference type="GO" id="GO:0045892">
    <property type="term" value="P:negative regulation of DNA-templated transcription"/>
    <property type="evidence" value="ECO:0007669"/>
    <property type="project" value="TreeGrafter"/>
</dbReference>
<dbReference type="InterPro" id="IPR034768">
    <property type="entry name" value="4FE4S_WBL"/>
</dbReference>
<dbReference type="Proteomes" id="UP000009002">
    <property type="component" value="Segment"/>
</dbReference>
<keyword evidence="5" id="KW-0408">Iron</keyword>
<name>I6XD27_9CAUD</name>
<keyword evidence="9" id="KW-1015">Disulfide bond</keyword>
<evidence type="ECO:0000256" key="2">
    <source>
        <dbReference type="ARBA" id="ARBA00006597"/>
    </source>
</evidence>
<keyword evidence="8" id="KW-0238">DNA-binding</keyword>
<dbReference type="HAMAP" id="MF_01479">
    <property type="entry name" value="WhiB"/>
    <property type="match status" value="1"/>
</dbReference>
<dbReference type="EMBL" id="JX042579">
    <property type="protein sequence ID" value="AFN37746.1"/>
    <property type="molecule type" value="Genomic_DNA"/>
</dbReference>
<keyword evidence="10" id="KW-0804">Transcription</keyword>
<evidence type="ECO:0000313" key="12">
    <source>
        <dbReference type="EMBL" id="AFN37746.1"/>
    </source>
</evidence>
<keyword evidence="13" id="KW-1185">Reference proteome</keyword>
<evidence type="ECO:0000256" key="5">
    <source>
        <dbReference type="ARBA" id="ARBA00023004"/>
    </source>
</evidence>
<evidence type="ECO:0000256" key="6">
    <source>
        <dbReference type="ARBA" id="ARBA00023014"/>
    </source>
</evidence>
<dbReference type="GO" id="GO:0003677">
    <property type="term" value="F:DNA binding"/>
    <property type="evidence" value="ECO:0007669"/>
    <property type="project" value="UniProtKB-KW"/>
</dbReference>
<keyword evidence="6" id="KW-0411">Iron-sulfur</keyword>
<dbReference type="PROSITE" id="PS51674">
    <property type="entry name" value="4FE4S_WBL"/>
    <property type="match status" value="1"/>
</dbReference>
<dbReference type="KEGG" id="vg:40235368"/>
<evidence type="ECO:0000256" key="1">
    <source>
        <dbReference type="ARBA" id="ARBA00001966"/>
    </source>
</evidence>
<dbReference type="PANTHER" id="PTHR38839">
    <property type="entry name" value="TRANSCRIPTIONAL REGULATOR WHID-RELATED"/>
    <property type="match status" value="1"/>
</dbReference>
<evidence type="ECO:0000256" key="9">
    <source>
        <dbReference type="ARBA" id="ARBA00023157"/>
    </source>
</evidence>
<reference evidence="13" key="1">
    <citation type="submission" date="2012-05" db="EMBL/GenBank/DDBJ databases">
        <authorList>
            <person name="Everding T.M."/>
            <person name="Alkanani M.S."/>
            <person name="Bell A.C."/>
            <person name="Bohner A."/>
            <person name="Burghgraef A.L."/>
            <person name="DeVries J.T."/>
            <person name="Hooker S.J."/>
            <person name="Jansma C.A."/>
            <person name="Lang J.M."/>
            <person name="Lin J.Y."/>
            <person name="Newhof J.T."/>
            <person name="Noyes I.C.B."/>
            <person name="Schultz L.N."/>
            <person name="Stewart S.L."/>
            <person name="VandeHaar P.S."/>
            <person name="Vasquez J.A."/>
            <person name="Veldkamp K.L."/>
            <person name="Venema K.M."/>
            <person name="Westra V.A."/>
            <person name="Wrobel K.E."/>
            <person name="Harris A.D."/>
            <person name="Wertz J.T."/>
            <person name="DeJong R.J."/>
            <person name="Buck G.A."/>
            <person name="Campbell R."/>
            <person name="Carvalho M.R."/>
            <person name="Johnson A."/>
            <person name="Kettlewell J.M."/>
            <person name="Lee V."/>
            <person name="Loviza R."/>
            <person name="Renner D."/>
            <person name="Serrano M.G."/>
            <person name="Voegtly L.J."/>
            <person name="Walstead R."/>
            <person name="Wang Y.P."/>
            <person name="Bradley K.W."/>
            <person name="Khaja R."/>
            <person name="Lewis M.F."/>
            <person name="Barker L.P."/>
            <person name="Asai D.J."/>
            <person name="Bowman C.A."/>
            <person name="Russell D.A."/>
            <person name="Pope W.H."/>
            <person name="Jacobs-Sera D."/>
            <person name="Hendrix R.W."/>
            <person name="Hatfull G.F."/>
        </authorList>
    </citation>
    <scope>NUCLEOTIDE SEQUENCE [LARGE SCALE GENOMIC DNA]</scope>
</reference>
<feature type="domain" description="4Fe-4S Wbl-type" evidence="11">
    <location>
        <begin position="19"/>
        <end position="77"/>
    </location>
</feature>
<dbReference type="InterPro" id="IPR003482">
    <property type="entry name" value="Whib"/>
</dbReference>
<organism evidence="12 13">
    <name type="scientific">Mycobacterium phage MacnCheese</name>
    <dbReference type="NCBI Taxonomy" id="2927982"/>
    <lineage>
        <taxon>Viruses</taxon>
        <taxon>Duplodnaviria</taxon>
        <taxon>Heunggongvirae</taxon>
        <taxon>Uroviricota</taxon>
        <taxon>Caudoviricetes</taxon>
        <taxon>Weiservirinae</taxon>
        <taxon>Keshuvirus</taxon>
        <taxon>Keshuvirus macncheese</taxon>
    </lineage>
</organism>
<dbReference type="GO" id="GO:0051539">
    <property type="term" value="F:4 iron, 4 sulfur cluster binding"/>
    <property type="evidence" value="ECO:0007669"/>
    <property type="project" value="UniProtKB-KW"/>
</dbReference>
<accession>I6XD27</accession>
<evidence type="ECO:0000313" key="13">
    <source>
        <dbReference type="Proteomes" id="UP000009002"/>
    </source>
</evidence>
<dbReference type="RefSeq" id="YP_009638613.1">
    <property type="nucleotide sequence ID" value="NC_042338.1"/>
</dbReference>
<keyword evidence="4" id="KW-0479">Metal-binding</keyword>
<dbReference type="GO" id="GO:0046872">
    <property type="term" value="F:metal ion binding"/>
    <property type="evidence" value="ECO:0007669"/>
    <property type="project" value="UniProtKB-KW"/>
</dbReference>
<proteinExistence type="inferred from homology"/>
<comment type="cofactor">
    <cofactor evidence="1">
        <name>[4Fe-4S] cluster</name>
        <dbReference type="ChEBI" id="CHEBI:49883"/>
    </cofactor>
</comment>
<keyword evidence="3" id="KW-0004">4Fe-4S</keyword>
<sequence length="88" mass="9789">MSPIDEYMQVPEHWQADALCAQVDPDLFFPERGQPGAPAKSVCARCPVIDQCREHALSSPTELWGVWGGLSQRERRAIIRGDRKANAA</sequence>
<protein>
    <recommendedName>
        <fullName evidence="11">4Fe-4S Wbl-type domain-containing protein</fullName>
    </recommendedName>
</protein>
<dbReference type="GO" id="GO:0047134">
    <property type="term" value="F:protein-disulfide reductase [NAD(P)H] activity"/>
    <property type="evidence" value="ECO:0007669"/>
    <property type="project" value="TreeGrafter"/>
</dbReference>
<keyword evidence="7" id="KW-0805">Transcription regulation</keyword>
<evidence type="ECO:0000256" key="3">
    <source>
        <dbReference type="ARBA" id="ARBA00022485"/>
    </source>
</evidence>
<evidence type="ECO:0000256" key="4">
    <source>
        <dbReference type="ARBA" id="ARBA00022723"/>
    </source>
</evidence>
<comment type="similarity">
    <text evidence="2">Belongs to the WhiB family.</text>
</comment>
<evidence type="ECO:0000256" key="7">
    <source>
        <dbReference type="ARBA" id="ARBA00023015"/>
    </source>
</evidence>
<evidence type="ECO:0000256" key="10">
    <source>
        <dbReference type="ARBA" id="ARBA00023163"/>
    </source>
</evidence>
<evidence type="ECO:0000259" key="11">
    <source>
        <dbReference type="PROSITE" id="PS51674"/>
    </source>
</evidence>